<organism evidence="10 11">
    <name type="scientific">Glossina morsitans morsitans</name>
    <name type="common">Savannah tsetse fly</name>
    <dbReference type="NCBI Taxonomy" id="37546"/>
    <lineage>
        <taxon>Eukaryota</taxon>
        <taxon>Metazoa</taxon>
        <taxon>Ecdysozoa</taxon>
        <taxon>Arthropoda</taxon>
        <taxon>Hexapoda</taxon>
        <taxon>Insecta</taxon>
        <taxon>Pterygota</taxon>
        <taxon>Neoptera</taxon>
        <taxon>Endopterygota</taxon>
        <taxon>Diptera</taxon>
        <taxon>Brachycera</taxon>
        <taxon>Muscomorpha</taxon>
        <taxon>Hippoboscoidea</taxon>
        <taxon>Glossinidae</taxon>
        <taxon>Glossina</taxon>
    </lineage>
</organism>
<evidence type="ECO:0000256" key="5">
    <source>
        <dbReference type="ARBA" id="ARBA00022989"/>
    </source>
</evidence>
<protein>
    <recommendedName>
        <fullName evidence="9">EGF-like domain-containing protein</fullName>
    </recommendedName>
</protein>
<comment type="caution">
    <text evidence="7">Lacks conserved residue(s) required for the propagation of feature annotation.</text>
</comment>
<feature type="transmembrane region" description="Helical" evidence="8">
    <location>
        <begin position="909"/>
        <end position="928"/>
    </location>
</feature>
<dbReference type="GO" id="GO:0005886">
    <property type="term" value="C:plasma membrane"/>
    <property type="evidence" value="ECO:0007669"/>
    <property type="project" value="UniProtKB-SubCell"/>
</dbReference>
<dbReference type="EMBL" id="CCAG010016126">
    <property type="status" value="NOT_ANNOTATED_CDS"/>
    <property type="molecule type" value="Genomic_DNA"/>
</dbReference>
<sequence>MMAFLSNNYITNSNNTCTRKHMCINAVIILAIFVVNHNCHNAYAASLKMLDMRNQNDALINQTQQQQQQQQERIDKLKLPKDHTLVVRLPSNILLKYITYKDVSILHFFVPENTRQAIFTFKAVEEPKSAFLGACSPRDVTLHLKAKSYPVISPQNISFPRNFLNPNQRFKIYSLQFKSNEVQQRIIVDGPQVGNWFAVAFVSYSDPLQERIEQQGLGPSCDTELMAEMSVSRFVPIIINNGQVHNGTLMRYKPQKTISYTNCSTDDGGDNRAPNVKFKSKPITSRSIVIHEQYEERMQPTPNDDITAEIIDTQSFIKKHDLNAPLTQRETFSSTPSIVAAAAAAAAAAASSSSSSLSSSICNEPNCNSSAMQLTNNEIIYKFYVPENIGVAKARITFSLACLQCPDVAFHIQANAFPYSTTQEKKHESTYKHNTIIKTNQTGEISIQFYVQPKTWHYAVLHFVKPLMMKDVLARLVENDRYNRAGGGEQQPKFENTMGEARELPFSLQIDLCESDHKDTVTKSRSRTNESEGKSNPWKPLRFRDMEFYPLFRQNYREFFMFDYELVPDENGTVPELLNLTAGIPAGFTFPLGEVYDVGGTLSFALSMKQNAEEKTDISDFSHAAKPSMERYGILAEKLIAEPQSTAKKSGDKSLPRSNQTIIVCMHLAEPGEPTWPDKCRYGSRLLPASSIVNNTDATTSSGLIHVPFPESGQWYVTMGLYCHGAETASGFTIIDSVKDFVKRYSQMLNNIKASCACTPKLSFYRQCIGDSTCLTALNETETLKIKECLMDSKCTANHLEMTRKFEVHHRFATEQHFALDNCSTSVIFTISSNPCVAGRCGRYGRCFHYMSGGFVFSTCVCFRGYRGWDCTDESQVPSRFSLLLATLVLTISNLLFIPSVYVAYRRKYYTEAIIYFAAMFFSTFYHACDSGEDEHSFCLVKIGVLQFCDFYCGLLAIWVTLVAMSQLRQEIVSILHMLGAILLAFGTELDKQNLWTFLIPFLTGICIISLTWGMRCYKTRQCYPGRQYVTFYLPAGATLALVGLICYAFLQTKQNYYIVHSIWHMVMALCILFLLPSAKSFIPKS</sequence>
<keyword evidence="5 8" id="KW-1133">Transmembrane helix</keyword>
<feature type="disulfide bond" evidence="7">
    <location>
        <begin position="862"/>
        <end position="871"/>
    </location>
</feature>
<evidence type="ECO:0000256" key="3">
    <source>
        <dbReference type="ARBA" id="ARBA00022475"/>
    </source>
</evidence>
<keyword evidence="11" id="KW-1185">Reference proteome</keyword>
<dbReference type="STRING" id="37546.A0A1B0G613"/>
<evidence type="ECO:0000256" key="7">
    <source>
        <dbReference type="PROSITE-ProRule" id="PRU00076"/>
    </source>
</evidence>
<dbReference type="PROSITE" id="PS50026">
    <property type="entry name" value="EGF_3"/>
    <property type="match status" value="1"/>
</dbReference>
<dbReference type="PhylomeDB" id="A0A1B0G613"/>
<dbReference type="PROSITE" id="PS00022">
    <property type="entry name" value="EGF_1"/>
    <property type="match status" value="1"/>
</dbReference>
<evidence type="ECO:0000259" key="9">
    <source>
        <dbReference type="PROSITE" id="PS50026"/>
    </source>
</evidence>
<evidence type="ECO:0000256" key="8">
    <source>
        <dbReference type="SAM" id="Phobius"/>
    </source>
</evidence>
<feature type="transmembrane region" description="Helical" evidence="8">
    <location>
        <begin position="881"/>
        <end position="902"/>
    </location>
</feature>
<evidence type="ECO:0000313" key="11">
    <source>
        <dbReference type="Proteomes" id="UP000092444"/>
    </source>
</evidence>
<dbReference type="EMBL" id="CCAG010016125">
    <property type="status" value="NOT_ANNOTATED_CDS"/>
    <property type="molecule type" value="Genomic_DNA"/>
</dbReference>
<feature type="transmembrane region" description="Helical" evidence="8">
    <location>
        <begin position="1030"/>
        <end position="1051"/>
    </location>
</feature>
<evidence type="ECO:0000256" key="2">
    <source>
        <dbReference type="ARBA" id="ARBA00005542"/>
    </source>
</evidence>
<comment type="subcellular location">
    <subcellularLocation>
        <location evidence="1">Cell membrane</location>
        <topology evidence="1">Multi-pass membrane protein</topology>
    </subcellularLocation>
</comment>
<dbReference type="PANTHER" id="PTHR14319:SF3">
    <property type="entry name" value="TRANSMEMBRANE PROTEIN-LIKE PROTEIN"/>
    <property type="match status" value="1"/>
</dbReference>
<proteinExistence type="inferred from homology"/>
<comment type="similarity">
    <text evidence="2">Belongs to the TMEM8 family.</text>
</comment>
<keyword evidence="6 8" id="KW-0472">Membrane</keyword>
<keyword evidence="7" id="KW-0245">EGF-like domain</keyword>
<feature type="domain" description="EGF-like" evidence="9">
    <location>
        <begin position="832"/>
        <end position="872"/>
    </location>
</feature>
<dbReference type="Proteomes" id="UP000092444">
    <property type="component" value="Unassembled WGS sequence"/>
</dbReference>
<dbReference type="InterPro" id="IPR021910">
    <property type="entry name" value="NGX6/PGAP6/MYMK"/>
</dbReference>
<dbReference type="PANTHER" id="PTHR14319">
    <property type="entry name" value="FIVE-SPAN TRANSMEMBRANE PROTEIN M83"/>
    <property type="match status" value="1"/>
</dbReference>
<evidence type="ECO:0000256" key="4">
    <source>
        <dbReference type="ARBA" id="ARBA00022692"/>
    </source>
</evidence>
<evidence type="ECO:0000313" key="10">
    <source>
        <dbReference type="EnsemblMetazoa" id="GMOY008758-PA"/>
    </source>
</evidence>
<feature type="transmembrane region" description="Helical" evidence="8">
    <location>
        <begin position="972"/>
        <end position="990"/>
    </location>
</feature>
<evidence type="ECO:0000256" key="6">
    <source>
        <dbReference type="ARBA" id="ARBA00023136"/>
    </source>
</evidence>
<accession>A0A1B0G613</accession>
<feature type="transmembrane region" description="Helical" evidence="8">
    <location>
        <begin position="996"/>
        <end position="1018"/>
    </location>
</feature>
<dbReference type="InterPro" id="IPR000742">
    <property type="entry name" value="EGF"/>
</dbReference>
<dbReference type="AlphaFoldDB" id="A0A1B0G613"/>
<keyword evidence="7" id="KW-1015">Disulfide bond</keyword>
<dbReference type="EnsemblMetazoa" id="GMOY008758-RA">
    <property type="protein sequence ID" value="GMOY008758-PA"/>
    <property type="gene ID" value="GMOY008758"/>
</dbReference>
<dbReference type="PROSITE" id="PS01186">
    <property type="entry name" value="EGF_2"/>
    <property type="match status" value="1"/>
</dbReference>
<keyword evidence="3" id="KW-1003">Cell membrane</keyword>
<feature type="transmembrane region" description="Helical" evidence="8">
    <location>
        <begin position="940"/>
        <end position="965"/>
    </location>
</feature>
<dbReference type="VEuPathDB" id="VectorBase:GMOY008758"/>
<dbReference type="Pfam" id="PF12036">
    <property type="entry name" value="DUF3522"/>
    <property type="match status" value="1"/>
</dbReference>
<feature type="transmembrane region" description="Helical" evidence="8">
    <location>
        <begin position="1057"/>
        <end position="1076"/>
    </location>
</feature>
<name>A0A1B0G613_GLOMM</name>
<reference evidence="10" key="1">
    <citation type="submission" date="2020-05" db="UniProtKB">
        <authorList>
            <consortium name="EnsemblMetazoa"/>
        </authorList>
    </citation>
    <scope>IDENTIFICATION</scope>
    <source>
        <strain evidence="10">Yale</strain>
    </source>
</reference>
<keyword evidence="4 8" id="KW-0812">Transmembrane</keyword>
<evidence type="ECO:0000256" key="1">
    <source>
        <dbReference type="ARBA" id="ARBA00004651"/>
    </source>
</evidence>